<dbReference type="HOGENOM" id="CLU_2605734_0_0_1"/>
<dbReference type="Proteomes" id="UP000008177">
    <property type="component" value="Unplaced contigs"/>
</dbReference>
<dbReference type="AlphaFoldDB" id="G2XQ69"/>
<reference evidence="2" key="1">
    <citation type="journal article" date="2011" name="PLoS Genet.">
        <title>Genomic analysis of the necrotrophic fungal pathogens Sclerotinia sclerotiorum and Botrytis cinerea.</title>
        <authorList>
            <person name="Amselem J."/>
            <person name="Cuomo C.A."/>
            <person name="van Kan J.A."/>
            <person name="Viaud M."/>
            <person name="Benito E.P."/>
            <person name="Couloux A."/>
            <person name="Coutinho P.M."/>
            <person name="de Vries R.P."/>
            <person name="Dyer P.S."/>
            <person name="Fillinger S."/>
            <person name="Fournier E."/>
            <person name="Gout L."/>
            <person name="Hahn M."/>
            <person name="Kohn L."/>
            <person name="Lapalu N."/>
            <person name="Plummer K.M."/>
            <person name="Pradier J.M."/>
            <person name="Quevillon E."/>
            <person name="Sharon A."/>
            <person name="Simon A."/>
            <person name="ten Have A."/>
            <person name="Tudzynski B."/>
            <person name="Tudzynski P."/>
            <person name="Wincker P."/>
            <person name="Andrew M."/>
            <person name="Anthouard V."/>
            <person name="Beever R.E."/>
            <person name="Beffa R."/>
            <person name="Benoit I."/>
            <person name="Bouzid O."/>
            <person name="Brault B."/>
            <person name="Chen Z."/>
            <person name="Choquer M."/>
            <person name="Collemare J."/>
            <person name="Cotton P."/>
            <person name="Danchin E.G."/>
            <person name="Da Silva C."/>
            <person name="Gautier A."/>
            <person name="Giraud C."/>
            <person name="Giraud T."/>
            <person name="Gonzalez C."/>
            <person name="Grossetete S."/>
            <person name="Guldener U."/>
            <person name="Henrissat B."/>
            <person name="Howlett B.J."/>
            <person name="Kodira C."/>
            <person name="Kretschmer M."/>
            <person name="Lappartient A."/>
            <person name="Leroch M."/>
            <person name="Levis C."/>
            <person name="Mauceli E."/>
            <person name="Neuveglise C."/>
            <person name="Oeser B."/>
            <person name="Pearson M."/>
            <person name="Poulain J."/>
            <person name="Poussereau N."/>
            <person name="Quesneville H."/>
            <person name="Rascle C."/>
            <person name="Schumacher J."/>
            <person name="Segurens B."/>
            <person name="Sexton A."/>
            <person name="Silva E."/>
            <person name="Sirven C."/>
            <person name="Soanes D.M."/>
            <person name="Talbot N.J."/>
            <person name="Templeton M."/>
            <person name="Yandava C."/>
            <person name="Yarden O."/>
            <person name="Zeng Q."/>
            <person name="Rollins J.A."/>
            <person name="Lebrun M.H."/>
            <person name="Dickman M."/>
        </authorList>
    </citation>
    <scope>NUCLEOTIDE SEQUENCE [LARGE SCALE GENOMIC DNA]</scope>
    <source>
        <strain evidence="2">T4</strain>
    </source>
</reference>
<protein>
    <submittedName>
        <fullName evidence="1">Uncharacterized protein</fullName>
    </submittedName>
</protein>
<dbReference type="EMBL" id="FQ790251">
    <property type="protein sequence ID" value="CCD42957.1"/>
    <property type="molecule type" value="Genomic_DNA"/>
</dbReference>
<name>G2XQ69_BOTF4</name>
<evidence type="ECO:0000313" key="2">
    <source>
        <dbReference type="Proteomes" id="UP000008177"/>
    </source>
</evidence>
<organism evidence="1 2">
    <name type="scientific">Botryotinia fuckeliana (strain T4)</name>
    <name type="common">Noble rot fungus</name>
    <name type="synonym">Botrytis cinerea</name>
    <dbReference type="NCBI Taxonomy" id="999810"/>
    <lineage>
        <taxon>Eukaryota</taxon>
        <taxon>Fungi</taxon>
        <taxon>Dikarya</taxon>
        <taxon>Ascomycota</taxon>
        <taxon>Pezizomycotina</taxon>
        <taxon>Leotiomycetes</taxon>
        <taxon>Helotiales</taxon>
        <taxon>Sclerotiniaceae</taxon>
        <taxon>Botrytis</taxon>
    </lineage>
</organism>
<sequence length="79" mass="9049">MRYVPKRLVRTSHREAKRRFKASQRQLPLLLKLPPPLAAIARDIPISEKHACTFMRSNTFADVALSKGNRSSFDNQGTR</sequence>
<proteinExistence type="predicted"/>
<accession>G2XQ69</accession>
<dbReference type="InParanoid" id="G2XQ69"/>
<gene>
    <name evidence="1" type="ORF">BofuT4_uP070330.1</name>
</gene>
<evidence type="ECO:0000313" key="1">
    <source>
        <dbReference type="EMBL" id="CCD42957.1"/>
    </source>
</evidence>